<sequence length="497" mass="56278">MFHPLLIPVALTILILYYCLSTIYSLFLHPLRHIPGPKLWLIFPVIRYISAIRGRLDTDICHFHAQYGPVVRLTHDEVSFITAEAWKEIYGHGHRQLPKVLNSASNPKDIISSNDADHSRFRKALSHAFSAKGLQAQEPLINSYIDKLIARLQDIAESQLPADMTKWYNLATFDIIGDLAFGEPFGGLESSKYHHWVATVFESVKLIPFTMLKDQYPMIFGLLSLFVPQTLLDARKRQDEHTRITVQKRLQHSSADDRADFMDSMLRHRGGEKEDAALSDEELVANASILIIAGSETTATLLSGLTYWLLRSPDVLATVTAEVRSVMKTEAEITSAAVAAKLPYLLACIEEALRMYPPVPTGLQRITLDPISISGYDIPPGTKVSVHHMSAYRSPINFHAPDRFIPERWLPDAKTNPNSPFYSDRRDVLQPFSAGPRNCIGRNLAFAEMRVIFARVLWSFDLQLCEESVHWCDQKTYTLWEKHPLMCRLSLRSSDAP</sequence>
<keyword evidence="3 8" id="KW-0349">Heme</keyword>
<evidence type="ECO:0000256" key="7">
    <source>
        <dbReference type="ARBA" id="ARBA00023033"/>
    </source>
</evidence>
<dbReference type="PANTHER" id="PTHR24305">
    <property type="entry name" value="CYTOCHROME P450"/>
    <property type="match status" value="1"/>
</dbReference>
<evidence type="ECO:0000256" key="4">
    <source>
        <dbReference type="ARBA" id="ARBA00022723"/>
    </source>
</evidence>
<dbReference type="RefSeq" id="XP_025555009.1">
    <property type="nucleotide sequence ID" value="XM_025699701.1"/>
</dbReference>
<dbReference type="AlphaFoldDB" id="A0A395I7F2"/>
<dbReference type="Pfam" id="PF00067">
    <property type="entry name" value="p450"/>
    <property type="match status" value="1"/>
</dbReference>
<dbReference type="STRING" id="1450537.A0A395I7F2"/>
<accession>A0A395I7F2</accession>
<dbReference type="SUPFAM" id="SSF48264">
    <property type="entry name" value="Cytochrome P450"/>
    <property type="match status" value="1"/>
</dbReference>
<dbReference type="InterPro" id="IPR050121">
    <property type="entry name" value="Cytochrome_P450_monoxygenase"/>
</dbReference>
<evidence type="ECO:0000256" key="5">
    <source>
        <dbReference type="ARBA" id="ARBA00023002"/>
    </source>
</evidence>
<dbReference type="InterPro" id="IPR001128">
    <property type="entry name" value="Cyt_P450"/>
</dbReference>
<evidence type="ECO:0000313" key="11">
    <source>
        <dbReference type="Proteomes" id="UP000248961"/>
    </source>
</evidence>
<name>A0A395I7F2_ASPHC</name>
<evidence type="ECO:0000256" key="1">
    <source>
        <dbReference type="ARBA" id="ARBA00001971"/>
    </source>
</evidence>
<dbReference type="InterPro" id="IPR036396">
    <property type="entry name" value="Cyt_P450_sf"/>
</dbReference>
<dbReference type="GeneID" id="37203990"/>
<evidence type="ECO:0000256" key="9">
    <source>
        <dbReference type="RuleBase" id="RU000461"/>
    </source>
</evidence>
<evidence type="ECO:0000313" key="10">
    <source>
        <dbReference type="EMBL" id="RAL15855.1"/>
    </source>
</evidence>
<keyword evidence="6 8" id="KW-0408">Iron</keyword>
<evidence type="ECO:0000256" key="3">
    <source>
        <dbReference type="ARBA" id="ARBA00022617"/>
    </source>
</evidence>
<dbReference type="InterPro" id="IPR002401">
    <property type="entry name" value="Cyt_P450_E_grp-I"/>
</dbReference>
<dbReference type="GO" id="GO:0004497">
    <property type="term" value="F:monooxygenase activity"/>
    <property type="evidence" value="ECO:0007669"/>
    <property type="project" value="UniProtKB-KW"/>
</dbReference>
<evidence type="ECO:0000256" key="2">
    <source>
        <dbReference type="ARBA" id="ARBA00010617"/>
    </source>
</evidence>
<keyword evidence="4 8" id="KW-0479">Metal-binding</keyword>
<comment type="similarity">
    <text evidence="2 9">Belongs to the cytochrome P450 family.</text>
</comment>
<evidence type="ECO:0000256" key="6">
    <source>
        <dbReference type="ARBA" id="ARBA00023004"/>
    </source>
</evidence>
<dbReference type="VEuPathDB" id="FungiDB:BO97DRAFT_468029"/>
<dbReference type="PROSITE" id="PS00086">
    <property type="entry name" value="CYTOCHROME_P450"/>
    <property type="match status" value="1"/>
</dbReference>
<dbReference type="GO" id="GO:0016705">
    <property type="term" value="F:oxidoreductase activity, acting on paired donors, with incorporation or reduction of molecular oxygen"/>
    <property type="evidence" value="ECO:0007669"/>
    <property type="project" value="InterPro"/>
</dbReference>
<reference evidence="10 11" key="1">
    <citation type="submission" date="2018-02" db="EMBL/GenBank/DDBJ databases">
        <title>The genomes of Aspergillus section Nigri reveals drivers in fungal speciation.</title>
        <authorList>
            <consortium name="DOE Joint Genome Institute"/>
            <person name="Vesth T.C."/>
            <person name="Nybo J."/>
            <person name="Theobald S."/>
            <person name="Brandl J."/>
            <person name="Frisvad J.C."/>
            <person name="Nielsen K.F."/>
            <person name="Lyhne E.K."/>
            <person name="Kogle M.E."/>
            <person name="Kuo A."/>
            <person name="Riley R."/>
            <person name="Clum A."/>
            <person name="Nolan M."/>
            <person name="Lipzen A."/>
            <person name="Salamov A."/>
            <person name="Henrissat B."/>
            <person name="Wiebenga A."/>
            <person name="De vries R.P."/>
            <person name="Grigoriev I.V."/>
            <person name="Mortensen U.H."/>
            <person name="Andersen M.R."/>
            <person name="Baker S.E."/>
        </authorList>
    </citation>
    <scope>NUCLEOTIDE SEQUENCE [LARGE SCALE GENOMIC DNA]</scope>
    <source>
        <strain evidence="10 11">CBS 101889</strain>
    </source>
</reference>
<protein>
    <submittedName>
        <fullName evidence="10">Cytochrome P450</fullName>
    </submittedName>
</protein>
<proteinExistence type="inferred from homology"/>
<dbReference type="EMBL" id="KZ824270">
    <property type="protein sequence ID" value="RAL15855.1"/>
    <property type="molecule type" value="Genomic_DNA"/>
</dbReference>
<dbReference type="PANTHER" id="PTHR24305:SF230">
    <property type="entry name" value="P450, PUTATIVE (EUROFUNG)-RELATED"/>
    <property type="match status" value="1"/>
</dbReference>
<comment type="cofactor">
    <cofactor evidence="1 8">
        <name>heme</name>
        <dbReference type="ChEBI" id="CHEBI:30413"/>
    </cofactor>
</comment>
<keyword evidence="7 9" id="KW-0503">Monooxygenase</keyword>
<dbReference type="PRINTS" id="PR00463">
    <property type="entry name" value="EP450I"/>
</dbReference>
<keyword evidence="5 9" id="KW-0560">Oxidoreductase</keyword>
<dbReference type="GO" id="GO:0020037">
    <property type="term" value="F:heme binding"/>
    <property type="evidence" value="ECO:0007669"/>
    <property type="project" value="InterPro"/>
</dbReference>
<dbReference type="PRINTS" id="PR00385">
    <property type="entry name" value="P450"/>
</dbReference>
<gene>
    <name evidence="10" type="ORF">BO97DRAFT_468029</name>
</gene>
<dbReference type="Proteomes" id="UP000248961">
    <property type="component" value="Unassembled WGS sequence"/>
</dbReference>
<evidence type="ECO:0000256" key="8">
    <source>
        <dbReference type="PIRSR" id="PIRSR602401-1"/>
    </source>
</evidence>
<dbReference type="CDD" id="cd11058">
    <property type="entry name" value="CYP60B-like"/>
    <property type="match status" value="1"/>
</dbReference>
<feature type="binding site" description="axial binding residue" evidence="8">
    <location>
        <position position="439"/>
    </location>
    <ligand>
        <name>heme</name>
        <dbReference type="ChEBI" id="CHEBI:30413"/>
    </ligand>
    <ligandPart>
        <name>Fe</name>
        <dbReference type="ChEBI" id="CHEBI:18248"/>
    </ligandPart>
</feature>
<keyword evidence="11" id="KW-1185">Reference proteome</keyword>
<organism evidence="10 11">
    <name type="scientific">Aspergillus homomorphus (strain CBS 101889)</name>
    <dbReference type="NCBI Taxonomy" id="1450537"/>
    <lineage>
        <taxon>Eukaryota</taxon>
        <taxon>Fungi</taxon>
        <taxon>Dikarya</taxon>
        <taxon>Ascomycota</taxon>
        <taxon>Pezizomycotina</taxon>
        <taxon>Eurotiomycetes</taxon>
        <taxon>Eurotiomycetidae</taxon>
        <taxon>Eurotiales</taxon>
        <taxon>Aspergillaceae</taxon>
        <taxon>Aspergillus</taxon>
        <taxon>Aspergillus subgen. Circumdati</taxon>
    </lineage>
</organism>
<dbReference type="OrthoDB" id="1470350at2759"/>
<dbReference type="Gene3D" id="1.10.630.10">
    <property type="entry name" value="Cytochrome P450"/>
    <property type="match status" value="1"/>
</dbReference>
<dbReference type="GO" id="GO:0005506">
    <property type="term" value="F:iron ion binding"/>
    <property type="evidence" value="ECO:0007669"/>
    <property type="project" value="InterPro"/>
</dbReference>
<dbReference type="InterPro" id="IPR017972">
    <property type="entry name" value="Cyt_P450_CS"/>
</dbReference>